<dbReference type="AlphaFoldDB" id="A0A168ELB6"/>
<dbReference type="InterPro" id="IPR007312">
    <property type="entry name" value="Phosphoesterase"/>
</dbReference>
<sequence length="576" mass="64883">MAGVRGFMDANLQMNDGVPVWKQLTTRELTNQTDHVMPWYLNYLGGSWLDATQCMVAGSNGWYENHAAWNFGSNDHWAMNNTPWSIGFYKKDDLPTQWALAENWIVGDMYQESVVASTNPNRVSWVSGSVNVPGSPQRPDQGGNPYIDNNEVPGCEKEGVNCYPLKWKTAAEYYEKAGVSWHVFQDSDNFDDNPLAWFEQFSKAGNGTSLFEHGMKGTSLQSFYERADDGTLPAVSYIIGPMELSEHPPYSPHDGAWLQDAITRAVVNSPKYNNTVLIISYDETGGWFDHVDPYHSPDGTPGEWLDDPWGQVGHTFAGPGFRLPFYIISPWTRRGGVYTEHADHNSQIKFIEAWQAAKGKNVRTPEMVPWRRDHMGDLVAAFDFDNPDYSIPELPTARRPHKNIWGHYDGSSHCQFWHRTTRPPVPYTGAGAIDDLTTVVERGFKPLRGQLTEGRYLVLESSGYALTNPGRWLSDKVIVSNATANHEFVAHRWIAHVAQLGGDRFSLQSAGDRRFLCNDGSLCADEQSVDLFVVRFFPGKGYTWARKDRGDYLAVVDGRFTLANEAAYWAIFSVSY</sequence>
<evidence type="ECO:0000256" key="1">
    <source>
        <dbReference type="ARBA" id="ARBA00022801"/>
    </source>
</evidence>
<dbReference type="PANTHER" id="PTHR31956">
    <property type="entry name" value="NON-SPECIFIC PHOSPHOLIPASE C4-RELATED"/>
    <property type="match status" value="1"/>
</dbReference>
<organism evidence="2 3">
    <name type="scientific">Moelleriella libera RCEF 2490</name>
    <dbReference type="NCBI Taxonomy" id="1081109"/>
    <lineage>
        <taxon>Eukaryota</taxon>
        <taxon>Fungi</taxon>
        <taxon>Dikarya</taxon>
        <taxon>Ascomycota</taxon>
        <taxon>Pezizomycotina</taxon>
        <taxon>Sordariomycetes</taxon>
        <taxon>Hypocreomycetidae</taxon>
        <taxon>Hypocreales</taxon>
        <taxon>Clavicipitaceae</taxon>
        <taxon>Moelleriella</taxon>
    </lineage>
</organism>
<name>A0A168ELB6_9HYPO</name>
<dbReference type="PANTHER" id="PTHR31956:SF1">
    <property type="entry name" value="NON-SPECIFIC PHOSPHOLIPASE C1"/>
    <property type="match status" value="1"/>
</dbReference>
<dbReference type="GO" id="GO:0042578">
    <property type="term" value="F:phosphoric ester hydrolase activity"/>
    <property type="evidence" value="ECO:0007669"/>
    <property type="project" value="UniProtKB-ARBA"/>
</dbReference>
<keyword evidence="1" id="KW-0378">Hydrolase</keyword>
<evidence type="ECO:0000313" key="3">
    <source>
        <dbReference type="Proteomes" id="UP000078544"/>
    </source>
</evidence>
<dbReference type="Pfam" id="PF04185">
    <property type="entry name" value="Phosphoesterase"/>
    <property type="match status" value="1"/>
</dbReference>
<dbReference type="EMBL" id="AZGY01000004">
    <property type="protein sequence ID" value="KZZ98918.1"/>
    <property type="molecule type" value="Genomic_DNA"/>
</dbReference>
<gene>
    <name evidence="2" type="ORF">AAL_02469</name>
</gene>
<dbReference type="Gene3D" id="3.40.720.10">
    <property type="entry name" value="Alkaline Phosphatase, subunit A"/>
    <property type="match status" value="1"/>
</dbReference>
<comment type="caution">
    <text evidence="2">The sequence shown here is derived from an EMBL/GenBank/DDBJ whole genome shotgun (WGS) entry which is preliminary data.</text>
</comment>
<accession>A0A168ELB6</accession>
<evidence type="ECO:0000313" key="2">
    <source>
        <dbReference type="EMBL" id="KZZ98918.1"/>
    </source>
</evidence>
<dbReference type="OrthoDB" id="5135119at2759"/>
<dbReference type="Proteomes" id="UP000078544">
    <property type="component" value="Unassembled WGS sequence"/>
</dbReference>
<protein>
    <submittedName>
        <fullName evidence="2">Extracellular phospholipase C</fullName>
    </submittedName>
</protein>
<proteinExistence type="predicted"/>
<dbReference type="STRING" id="1081109.A0A168ELB6"/>
<dbReference type="InterPro" id="IPR017850">
    <property type="entry name" value="Alkaline_phosphatase_core_sf"/>
</dbReference>
<reference evidence="2 3" key="1">
    <citation type="journal article" date="2016" name="Genome Biol. Evol.">
        <title>Divergent and convergent evolution of fungal pathogenicity.</title>
        <authorList>
            <person name="Shang Y."/>
            <person name="Xiao G."/>
            <person name="Zheng P."/>
            <person name="Cen K."/>
            <person name="Zhan S."/>
            <person name="Wang C."/>
        </authorList>
    </citation>
    <scope>NUCLEOTIDE SEQUENCE [LARGE SCALE GENOMIC DNA]</scope>
    <source>
        <strain evidence="2 3">RCEF 2490</strain>
    </source>
</reference>
<keyword evidence="3" id="KW-1185">Reference proteome</keyword>